<dbReference type="Proteomes" id="UP001062165">
    <property type="component" value="Chromosome"/>
</dbReference>
<dbReference type="InterPro" id="IPR013783">
    <property type="entry name" value="Ig-like_fold"/>
</dbReference>
<feature type="region of interest" description="Disordered" evidence="2">
    <location>
        <begin position="551"/>
        <end position="597"/>
    </location>
</feature>
<dbReference type="PANTHER" id="PTHR46708:SF2">
    <property type="entry name" value="FIBRONECTIN TYPE-III DOMAIN-CONTAINING PROTEIN"/>
    <property type="match status" value="1"/>
</dbReference>
<reference evidence="4" key="1">
    <citation type="submission" date="2022-10" db="EMBL/GenBank/DDBJ databases">
        <title>Comparative genomics and taxonomic characterization of three novel marine species of genus Reichenbachiella exhibiting antioxidant and polysaccharide degradation activities.</title>
        <authorList>
            <person name="Muhammad N."/>
            <person name="Lee Y.-J."/>
            <person name="Ko J."/>
            <person name="Kim S.-G."/>
        </authorList>
    </citation>
    <scope>NUCLEOTIDE SEQUENCE</scope>
    <source>
        <strain evidence="4">Wsw4-B4</strain>
    </source>
</reference>
<keyword evidence="5" id="KW-1185">Reference proteome</keyword>
<feature type="domain" description="Fibronectin type-III" evidence="3">
    <location>
        <begin position="247"/>
        <end position="338"/>
    </location>
</feature>
<dbReference type="CDD" id="cd00063">
    <property type="entry name" value="FN3"/>
    <property type="match status" value="3"/>
</dbReference>
<evidence type="ECO:0000256" key="1">
    <source>
        <dbReference type="ARBA" id="ARBA00022737"/>
    </source>
</evidence>
<proteinExistence type="predicted"/>
<dbReference type="SMART" id="SM00060">
    <property type="entry name" value="FN3"/>
    <property type="match status" value="4"/>
</dbReference>
<dbReference type="Gene3D" id="2.60.40.10">
    <property type="entry name" value="Immunoglobulins"/>
    <property type="match status" value="3"/>
</dbReference>
<sequence length="2394" mass="263172">MNQIDSAKHPIGIKNINLLIIGLCFFAQISYAQEKVIDVNPEKTAKSLMMAAPAAAPPPGGGGGGGGTYPPASPSTSFTFTNNCGSTRVTRTSYPPSGVYWTWQSSPSGTTINNSPSYDVSSTGTYYLRAYDMYNQIWGGYVAFTVSYVKPLPNKPTALQEDSKTTSSFRAHWNSVSGADSYSIDVATDINFSSKISGFNNKTVTGTSITVSGLSPGKNYYYRVRNNDYGCTSYSSGKITANTTLSTPTSLSEDSKIPNSFRARWNSVSGATSYKLYVSSSSDFSSHVSGYNGKTVTATTAVVSGLSPGTYYYYRIKATSSAYTTGYSGVVTANTTMAVPSVSASTNGSTTSFFANWAMVTGANSYYLDVSTSSTFSSKLPEYDDLVVFGPGKIVTGLVPGKKYYYRVRAYSSAYTTQYSSTVTASTAINAPVALDDTHQAESSFQANWIGVSGVSDYLLYVSANGVTSINGVDFNEHIDGYNGKIISSTNHLLWGLPTGRKYYYQLKSKGPDYNSAYSQIITANTALAGPSGNFYTLSDNGSGAVIVAAVSGSQPDPGNGGDDGGPGDIHPGSGEGGGSGSVEPHPTSGYRWYWQGTDPNSADDDQLFTTAGITVYSTGTYYVRAYYENQDLWSSASPVYVSLGDVIKFNITDSGDKCAGSRITLESSEIGVYYRLKRDGQIVGSVLAGTGSSLNFGEHSIAGEYKVQAINSSTGYSDFMHGSVNIKVVPAPISISWEKPNCGNWIISRDNEAPNNYNYPITWHIGTAQDYPDAPLIGSSTIINQPDTYYVKAKGEISGETCWSRAITIDATELVPGPFQVIPDTSLIVLSSNNCGPKTALTTQVVPSGQQFFWQGQDSLATSISDPAVNSYQMNSKGTYYIRSRTDEGCWSKPVSFDPDVISYPKTDTLRGLAVEYADDPINYRKMHLLESEKDVTYLVYRSGEGLVSSFEGTGGFARSYVMVDNGEYEVVADRRSCTTTMVGTVVIEPDETMNYSQSTSYIVPTEDPDDHPITLEEALISTSYTDVFGRPLQSVVRQASPDQRDVVSFYEYDNLGRMTKQYMPYVAGTDGALKTDSKAEQVTFYQTLENVNDSRPYTETVYEPSPVNRVKSQRGLGQAWYDEDRKSEVAYETNIAAEGLAVWQVIDDVLTQTGIYTTGELYKTTSTDEENHETIVYTNKVGQTVLKKVKLDSGSWVQTYSVYDKQGRLRYVLPPGALTEDSSGEFGSIPAPEGFYKVTTPVDYADVVNETGGKIVFTSTGSVTINAGTTVEAGADIQFFDDTPPQSWVRQNYSLDQIFQYEYDHRHRLIAKRVPGAGWEYMVYDKRDRLVLTQNANQRLSNKWSFVKYDQLNRPIINGERVIEGELEAIREAVANNTVWFETFDASGLVKYTNNAYPTGITIEDILLVTYYDHYQHSMEAFQLPAGVFDSSEYKIIPHQTSLGVKGLTTGTLTKILGTIDQFVSTVNFYDNEYRVVQTVTQNHKGGTDRMTAQYHWRGLLMKTYIEHQSPDAQIGNLSITQKYTYDRMGRPLTTTHQINSEPAQTIASYTYNSLGQLQNKSLADGFEEIDYAYNIRGWITQINNPNDDDDHLFEMAFKYQDATHAKYDGTIGEVVWKNPFESSANGFDYQYDEMNRITSATGTGEATDHDLSAISYDLNGNILKLDRKGTHELSTNQTIDQLTYMYEENTNRLKGVTDASGLSSGFDDGNTEGDDYAYDANGNLIEDKNKGITSIEYNHLNQPTKVIYDANKYMEYTYAGASKVSQRLVDGSIEKVTDYIGGFIYENDSLQLIGHGEGRIVAARDHTGTFEGFEYQYHLTDHLGNVRVTFKTDIDEDEYLVTVEDAESATEAEYFEKYDEVTRIKSALFDHTTDSTGYAIWLDGSADKQIGLAKSLMVKPGDVIDMEVFAKYYEQDNAASWTALLNTVASEISGGAPGVVYEAAHAASGLPFVDFLSGHRDTGDAPEAYLNYFVFDENYQLIVEKTGFQQISTAAEENGTDVAHEQLSHTILIDKPGYVYIYLSNESPTPVDVFFDDFTVTQTHSPVVQKDDYYPFGLSFSSYSRAAMTAQNFKFNAGSELEEMTSWYSTPFRKYDPSIGRFHGVDAMASMYSSMTPSHFAGNNPVMGNDPTGLMYQGLFKGWTEAGRILSGGGGGSGGGSVGHITPGSGNHWSDEFSDSARDYFLMSGSTFEKKYGVQQSEVVLEGGKVYKYERQSQDSYDWVDVGDGTEQLVMLTKMTVEDKQVEVTQTNGGSDVQEASTLALPWYVGAGAAMEAVGIEVAATVFRFSPLALLTLTGDTKLEDISNPLGNPADWVEHTETPHQFPVQRQQLQEDPMQPNFFGNGDKWLIGVGVAWYSYDWWRETQKSATPPPTLPTQLGPYYVPNPINR</sequence>
<organism evidence="4 5">
    <name type="scientific">Reichenbachiella carrageenanivorans</name>
    <dbReference type="NCBI Taxonomy" id="2979869"/>
    <lineage>
        <taxon>Bacteria</taxon>
        <taxon>Pseudomonadati</taxon>
        <taxon>Bacteroidota</taxon>
        <taxon>Cytophagia</taxon>
        <taxon>Cytophagales</taxon>
        <taxon>Reichenbachiellaceae</taxon>
        <taxon>Reichenbachiella</taxon>
    </lineage>
</organism>
<dbReference type="InterPro" id="IPR050991">
    <property type="entry name" value="ECM_Regulatory_Proteins"/>
</dbReference>
<evidence type="ECO:0000256" key="2">
    <source>
        <dbReference type="SAM" id="MobiDB-lite"/>
    </source>
</evidence>
<dbReference type="RefSeq" id="WP_263051183.1">
    <property type="nucleotide sequence ID" value="NZ_CP106735.1"/>
</dbReference>
<feature type="domain" description="Fibronectin type-III" evidence="3">
    <location>
        <begin position="339"/>
        <end position="430"/>
    </location>
</feature>
<name>A0ABY6D6H6_9BACT</name>
<evidence type="ECO:0000259" key="3">
    <source>
        <dbReference type="PROSITE" id="PS50853"/>
    </source>
</evidence>
<accession>A0ABY6D6H6</accession>
<evidence type="ECO:0000313" key="5">
    <source>
        <dbReference type="Proteomes" id="UP001062165"/>
    </source>
</evidence>
<dbReference type="InterPro" id="IPR003961">
    <property type="entry name" value="FN3_dom"/>
</dbReference>
<dbReference type="InterPro" id="IPR036116">
    <property type="entry name" value="FN3_sf"/>
</dbReference>
<feature type="compositionally biased region" description="Gly residues" evidence="2">
    <location>
        <begin position="559"/>
        <end position="581"/>
    </location>
</feature>
<dbReference type="NCBIfam" id="TIGR03696">
    <property type="entry name" value="Rhs_assc_core"/>
    <property type="match status" value="1"/>
</dbReference>
<dbReference type="PROSITE" id="PS50853">
    <property type="entry name" value="FN3"/>
    <property type="match status" value="3"/>
</dbReference>
<evidence type="ECO:0000313" key="4">
    <source>
        <dbReference type="EMBL" id="UXX79445.1"/>
    </source>
</evidence>
<dbReference type="Pfam" id="PF20041">
    <property type="entry name" value="DUF6443"/>
    <property type="match status" value="1"/>
</dbReference>
<dbReference type="SUPFAM" id="SSF49265">
    <property type="entry name" value="Fibronectin type III"/>
    <property type="match status" value="2"/>
</dbReference>
<protein>
    <submittedName>
        <fullName evidence="4">DUF6443 domain-containing protein</fullName>
    </submittedName>
</protein>
<dbReference type="InterPro" id="IPR022385">
    <property type="entry name" value="Rhs_assc_core"/>
</dbReference>
<dbReference type="Gene3D" id="2.180.10.10">
    <property type="entry name" value="RHS repeat-associated core"/>
    <property type="match status" value="2"/>
</dbReference>
<keyword evidence="1" id="KW-0677">Repeat</keyword>
<dbReference type="EMBL" id="CP106735">
    <property type="protein sequence ID" value="UXX79445.1"/>
    <property type="molecule type" value="Genomic_DNA"/>
</dbReference>
<gene>
    <name evidence="4" type="ORF">N7E81_19025</name>
</gene>
<dbReference type="PANTHER" id="PTHR46708">
    <property type="entry name" value="TENASCIN"/>
    <property type="match status" value="1"/>
</dbReference>
<feature type="domain" description="Fibronectin type-III" evidence="3">
    <location>
        <begin position="155"/>
        <end position="246"/>
    </location>
</feature>
<dbReference type="InterPro" id="IPR045619">
    <property type="entry name" value="DUF6443"/>
</dbReference>